<reference evidence="1 2" key="1">
    <citation type="submission" date="2018-04" db="EMBL/GenBank/DDBJ databases">
        <authorList>
            <person name="Vogel A."/>
        </authorList>
    </citation>
    <scope>NUCLEOTIDE SEQUENCE [LARGE SCALE GENOMIC DNA]</scope>
</reference>
<evidence type="ECO:0000313" key="1">
    <source>
        <dbReference type="EMBL" id="VFQ83469.1"/>
    </source>
</evidence>
<protein>
    <submittedName>
        <fullName evidence="1">Uncharacterized protein</fullName>
    </submittedName>
</protein>
<organism evidence="1 2">
    <name type="scientific">Cuscuta campestris</name>
    <dbReference type="NCBI Taxonomy" id="132261"/>
    <lineage>
        <taxon>Eukaryota</taxon>
        <taxon>Viridiplantae</taxon>
        <taxon>Streptophyta</taxon>
        <taxon>Embryophyta</taxon>
        <taxon>Tracheophyta</taxon>
        <taxon>Spermatophyta</taxon>
        <taxon>Magnoliopsida</taxon>
        <taxon>eudicotyledons</taxon>
        <taxon>Gunneridae</taxon>
        <taxon>Pentapetalae</taxon>
        <taxon>asterids</taxon>
        <taxon>lamiids</taxon>
        <taxon>Solanales</taxon>
        <taxon>Convolvulaceae</taxon>
        <taxon>Cuscuteae</taxon>
        <taxon>Cuscuta</taxon>
        <taxon>Cuscuta subgen. Grammica</taxon>
        <taxon>Cuscuta sect. Cleistogrammica</taxon>
    </lineage>
</organism>
<name>A0A484M4F4_9ASTE</name>
<dbReference type="AlphaFoldDB" id="A0A484M4F4"/>
<accession>A0A484M4F4</accession>
<gene>
    <name evidence="1" type="ORF">CCAM_LOCUS25245</name>
</gene>
<sequence>MLAPLSPYWSWKSGAKPRKGGENSVFNFTIFRKGLDRANCSYELLHKSLPEKLRETLRTSLGSDWTLNYSSTTFDLKLEDGLISHVNIFLSKCTFRIESISGHSGNTFIRARSGHSGNALLQLHPGGRTRMKQMDPAVDPGFASAASRLLFGYQISLEVPSIFIVLEFTSWST</sequence>
<dbReference type="Proteomes" id="UP000595140">
    <property type="component" value="Unassembled WGS sequence"/>
</dbReference>
<evidence type="ECO:0000313" key="2">
    <source>
        <dbReference type="Proteomes" id="UP000595140"/>
    </source>
</evidence>
<dbReference type="EMBL" id="OOIL02002582">
    <property type="protein sequence ID" value="VFQ83469.1"/>
    <property type="molecule type" value="Genomic_DNA"/>
</dbReference>
<keyword evidence="2" id="KW-1185">Reference proteome</keyword>
<proteinExistence type="predicted"/>